<sequence length="213" mass="22320">MRRTSVLIASLLTLSAVALAATTYTVQWNGRAVPGGAIVQGGRTYVSVDALKAAGIGVTLRGSVLLLASQGAEGGANQISAVEGCLNQPLFNGVWRLRVLDVKQEGTLWRVRLETRNGSAQAGVSTGGSGGGRYDLQLDSGRVIGVNSSVVDLRDRGFLPGEALTVSLDFETDGQSGKPVKLVVPIDPQGVANTPLKYTVKDPSFRVNLTCRK</sequence>
<dbReference type="Proteomes" id="UP000236379">
    <property type="component" value="Unassembled WGS sequence"/>
</dbReference>
<evidence type="ECO:0000313" key="2">
    <source>
        <dbReference type="EMBL" id="PNY82275.1"/>
    </source>
</evidence>
<dbReference type="OrthoDB" id="65354at2"/>
<dbReference type="AlphaFoldDB" id="A0A2K3V0G9"/>
<dbReference type="RefSeq" id="WP_103312709.1">
    <property type="nucleotide sequence ID" value="NZ_PPPD01000001.1"/>
</dbReference>
<proteinExistence type="predicted"/>
<organism evidence="2 3">
    <name type="scientific">Deinococcus koreensis</name>
    <dbReference type="NCBI Taxonomy" id="2054903"/>
    <lineage>
        <taxon>Bacteria</taxon>
        <taxon>Thermotogati</taxon>
        <taxon>Deinococcota</taxon>
        <taxon>Deinococci</taxon>
        <taxon>Deinococcales</taxon>
        <taxon>Deinococcaceae</taxon>
        <taxon>Deinococcus</taxon>
    </lineage>
</organism>
<keyword evidence="3" id="KW-1185">Reference proteome</keyword>
<name>A0A2K3V0G9_9DEIO</name>
<evidence type="ECO:0000256" key="1">
    <source>
        <dbReference type="SAM" id="SignalP"/>
    </source>
</evidence>
<accession>A0A2K3V0G9</accession>
<evidence type="ECO:0000313" key="3">
    <source>
        <dbReference type="Proteomes" id="UP000236379"/>
    </source>
</evidence>
<keyword evidence="1" id="KW-0732">Signal</keyword>
<comment type="caution">
    <text evidence="2">The sequence shown here is derived from an EMBL/GenBank/DDBJ whole genome shotgun (WGS) entry which is preliminary data.</text>
</comment>
<feature type="chain" id="PRO_5014398647" evidence="1">
    <location>
        <begin position="21"/>
        <end position="213"/>
    </location>
</feature>
<gene>
    <name evidence="2" type="ORF">CVO96_13710</name>
</gene>
<feature type="signal peptide" evidence="1">
    <location>
        <begin position="1"/>
        <end position="20"/>
    </location>
</feature>
<protein>
    <submittedName>
        <fullName evidence="2">Uncharacterized protein</fullName>
    </submittedName>
</protein>
<dbReference type="EMBL" id="PPPD01000001">
    <property type="protein sequence ID" value="PNY82275.1"/>
    <property type="molecule type" value="Genomic_DNA"/>
</dbReference>
<reference evidence="2 3" key="1">
    <citation type="submission" date="2018-01" db="EMBL/GenBank/DDBJ databases">
        <title>Deinococcus koreensis sp. nov., a radiation-resistant bacterium isolated from river water.</title>
        <authorList>
            <person name="Choi A."/>
        </authorList>
    </citation>
    <scope>NUCLEOTIDE SEQUENCE [LARGE SCALE GENOMIC DNA]</scope>
    <source>
        <strain evidence="2 3">SJW1-2</strain>
    </source>
</reference>